<proteinExistence type="predicted"/>
<sequence length="148" mass="16997">YILPVGVLHAVLAGNSVLLENSSRDQHNHSCIYLHMCLSVKSFQMLKVLRDLMRPPTLRPLLLVIPFFFFVHFAGLTAMKPYMVLVFRERLWTHRLCSAHGVCAHARIVEQIPSILISEVYPFRLRLSLMSTRREGETDVATLSETKH</sequence>
<evidence type="ECO:0000313" key="3">
    <source>
        <dbReference type="Proteomes" id="UP001233999"/>
    </source>
</evidence>
<dbReference type="EMBL" id="JASPKZ010002710">
    <property type="protein sequence ID" value="KAJ9594880.1"/>
    <property type="molecule type" value="Genomic_DNA"/>
</dbReference>
<comment type="caution">
    <text evidence="2">The sequence shown here is derived from an EMBL/GenBank/DDBJ whole genome shotgun (WGS) entry which is preliminary data.</text>
</comment>
<keyword evidence="3" id="KW-1185">Reference proteome</keyword>
<protein>
    <submittedName>
        <fullName evidence="2">Uncharacterized protein</fullName>
    </submittedName>
</protein>
<feature type="transmembrane region" description="Helical" evidence="1">
    <location>
        <begin position="61"/>
        <end position="85"/>
    </location>
</feature>
<organism evidence="2 3">
    <name type="scientific">Diploptera punctata</name>
    <name type="common">Pacific beetle cockroach</name>
    <dbReference type="NCBI Taxonomy" id="6984"/>
    <lineage>
        <taxon>Eukaryota</taxon>
        <taxon>Metazoa</taxon>
        <taxon>Ecdysozoa</taxon>
        <taxon>Arthropoda</taxon>
        <taxon>Hexapoda</taxon>
        <taxon>Insecta</taxon>
        <taxon>Pterygota</taxon>
        <taxon>Neoptera</taxon>
        <taxon>Polyneoptera</taxon>
        <taxon>Dictyoptera</taxon>
        <taxon>Blattodea</taxon>
        <taxon>Blaberoidea</taxon>
        <taxon>Blaberidae</taxon>
        <taxon>Diplopterinae</taxon>
        <taxon>Diploptera</taxon>
    </lineage>
</organism>
<dbReference type="AlphaFoldDB" id="A0AAD8ELB5"/>
<dbReference type="Proteomes" id="UP001233999">
    <property type="component" value="Unassembled WGS sequence"/>
</dbReference>
<gene>
    <name evidence="2" type="ORF">L9F63_013841</name>
</gene>
<keyword evidence="1" id="KW-1133">Transmembrane helix</keyword>
<accession>A0AAD8ELB5</accession>
<name>A0AAD8ELB5_DIPPU</name>
<evidence type="ECO:0000313" key="2">
    <source>
        <dbReference type="EMBL" id="KAJ9594880.1"/>
    </source>
</evidence>
<feature type="non-terminal residue" evidence="2">
    <location>
        <position position="1"/>
    </location>
</feature>
<reference evidence="2" key="1">
    <citation type="journal article" date="2023" name="IScience">
        <title>Live-bearing cockroach genome reveals convergent evolutionary mechanisms linked to viviparity in insects and beyond.</title>
        <authorList>
            <person name="Fouks B."/>
            <person name="Harrison M.C."/>
            <person name="Mikhailova A.A."/>
            <person name="Marchal E."/>
            <person name="English S."/>
            <person name="Carruthers M."/>
            <person name="Jennings E.C."/>
            <person name="Chiamaka E.L."/>
            <person name="Frigard R.A."/>
            <person name="Pippel M."/>
            <person name="Attardo G.M."/>
            <person name="Benoit J.B."/>
            <person name="Bornberg-Bauer E."/>
            <person name="Tobe S.S."/>
        </authorList>
    </citation>
    <scope>NUCLEOTIDE SEQUENCE</scope>
    <source>
        <strain evidence="2">Stay&amp;Tobe</strain>
    </source>
</reference>
<evidence type="ECO:0000256" key="1">
    <source>
        <dbReference type="SAM" id="Phobius"/>
    </source>
</evidence>
<reference evidence="2" key="2">
    <citation type="submission" date="2023-05" db="EMBL/GenBank/DDBJ databases">
        <authorList>
            <person name="Fouks B."/>
        </authorList>
    </citation>
    <scope>NUCLEOTIDE SEQUENCE</scope>
    <source>
        <strain evidence="2">Stay&amp;Tobe</strain>
        <tissue evidence="2">Testes</tissue>
    </source>
</reference>
<keyword evidence="1" id="KW-0812">Transmembrane</keyword>
<keyword evidence="1" id="KW-0472">Membrane</keyword>